<dbReference type="OrthoDB" id="9795572at2"/>
<evidence type="ECO:0000313" key="4">
    <source>
        <dbReference type="Proteomes" id="UP000006578"/>
    </source>
</evidence>
<dbReference type="Proteomes" id="UP000006578">
    <property type="component" value="Chromosome"/>
</dbReference>
<sequence>MARRGGHPDILHRTPPFDGLANLPLTSQLPQKHMPIYGHFLPLAPNGDKRQDVRRKLSLLARGVKHDGTGIAVQIHNISGTGLLFESDIQLEPCDRIEIELPHAGGITAVVIWASGRLFGCQFEGPVSPATLSAVELKSAVAPPPEVQESGAEPALDESPDDAAPEPLQEVIDRSREQIARAAGLGIDRVRIIVEY</sequence>
<dbReference type="GO" id="GO:0035438">
    <property type="term" value="F:cyclic-di-GMP binding"/>
    <property type="evidence" value="ECO:0007669"/>
    <property type="project" value="InterPro"/>
</dbReference>
<name>Q1GUM0_SPHAL</name>
<evidence type="ECO:0000313" key="3">
    <source>
        <dbReference type="EMBL" id="ABF52652.1"/>
    </source>
</evidence>
<gene>
    <name evidence="3" type="ordered locus">Sala_0934</name>
</gene>
<dbReference type="RefSeq" id="WP_011541240.1">
    <property type="nucleotide sequence ID" value="NC_008048.1"/>
</dbReference>
<feature type="region of interest" description="Disordered" evidence="1">
    <location>
        <begin position="141"/>
        <end position="170"/>
    </location>
</feature>
<dbReference type="Gene3D" id="2.40.10.220">
    <property type="entry name" value="predicted glycosyltransferase like domains"/>
    <property type="match status" value="1"/>
</dbReference>
<dbReference type="eggNOG" id="COG1396">
    <property type="taxonomic scope" value="Bacteria"/>
</dbReference>
<reference evidence="3 4" key="1">
    <citation type="journal article" date="2009" name="Proc. Natl. Acad. Sci. U.S.A.">
        <title>The genomic basis of trophic strategy in marine bacteria.</title>
        <authorList>
            <person name="Lauro F.M."/>
            <person name="McDougald D."/>
            <person name="Thomas T."/>
            <person name="Williams T.J."/>
            <person name="Egan S."/>
            <person name="Rice S."/>
            <person name="DeMaere M.Z."/>
            <person name="Ting L."/>
            <person name="Ertan H."/>
            <person name="Johnson J."/>
            <person name="Ferriera S."/>
            <person name="Lapidus A."/>
            <person name="Anderson I."/>
            <person name="Kyrpides N."/>
            <person name="Munk A.C."/>
            <person name="Detter C."/>
            <person name="Han C.S."/>
            <person name="Brown M.V."/>
            <person name="Robb F.T."/>
            <person name="Kjelleberg S."/>
            <person name="Cavicchioli R."/>
        </authorList>
    </citation>
    <scope>NUCLEOTIDE SEQUENCE [LARGE SCALE GENOMIC DNA]</scope>
    <source>
        <strain evidence="4">DSM 13593 / LMG 18877 / RB2256</strain>
    </source>
</reference>
<evidence type="ECO:0000259" key="2">
    <source>
        <dbReference type="Pfam" id="PF07238"/>
    </source>
</evidence>
<dbReference type="SUPFAM" id="SSF141371">
    <property type="entry name" value="PilZ domain-like"/>
    <property type="match status" value="1"/>
</dbReference>
<evidence type="ECO:0000256" key="1">
    <source>
        <dbReference type="SAM" id="MobiDB-lite"/>
    </source>
</evidence>
<keyword evidence="4" id="KW-1185">Reference proteome</keyword>
<proteinExistence type="predicted"/>
<dbReference type="HOGENOM" id="CLU_1389423_0_0_5"/>
<feature type="domain" description="PilZ" evidence="2">
    <location>
        <begin position="49"/>
        <end position="130"/>
    </location>
</feature>
<feature type="compositionally biased region" description="Acidic residues" evidence="1">
    <location>
        <begin position="155"/>
        <end position="164"/>
    </location>
</feature>
<dbReference type="KEGG" id="sal:Sala_0934"/>
<dbReference type="Pfam" id="PF07238">
    <property type="entry name" value="PilZ"/>
    <property type="match status" value="1"/>
</dbReference>
<dbReference type="EMBL" id="CP000356">
    <property type="protein sequence ID" value="ABF52652.1"/>
    <property type="molecule type" value="Genomic_DNA"/>
</dbReference>
<organism evidence="3 4">
    <name type="scientific">Sphingopyxis alaskensis (strain DSM 13593 / LMG 18877 / RB2256)</name>
    <name type="common">Sphingomonas alaskensis</name>
    <dbReference type="NCBI Taxonomy" id="317655"/>
    <lineage>
        <taxon>Bacteria</taxon>
        <taxon>Pseudomonadati</taxon>
        <taxon>Pseudomonadota</taxon>
        <taxon>Alphaproteobacteria</taxon>
        <taxon>Sphingomonadales</taxon>
        <taxon>Sphingomonadaceae</taxon>
        <taxon>Sphingopyxis</taxon>
    </lineage>
</organism>
<dbReference type="InterPro" id="IPR009875">
    <property type="entry name" value="PilZ_domain"/>
</dbReference>
<dbReference type="AlphaFoldDB" id="Q1GUM0"/>
<protein>
    <submittedName>
        <fullName evidence="3">Type IV pilus assembly PilZ</fullName>
    </submittedName>
</protein>
<accession>Q1GUM0</accession>